<keyword evidence="5 8" id="KW-0472">Membrane</keyword>
<dbReference type="InterPro" id="IPR023471">
    <property type="entry name" value="CtaG/Cox11_dom_sf"/>
</dbReference>
<evidence type="ECO:0000256" key="6">
    <source>
        <dbReference type="ARBA" id="ARBA00063165"/>
    </source>
</evidence>
<dbReference type="SUPFAM" id="SSF110111">
    <property type="entry name" value="Ctag/Cox11"/>
    <property type="match status" value="1"/>
</dbReference>
<organism evidence="9 10">
    <name type="scientific">Mizuhopecten yessoensis</name>
    <name type="common">Japanese scallop</name>
    <name type="synonym">Patinopecten yessoensis</name>
    <dbReference type="NCBI Taxonomy" id="6573"/>
    <lineage>
        <taxon>Eukaryota</taxon>
        <taxon>Metazoa</taxon>
        <taxon>Spiralia</taxon>
        <taxon>Lophotrochozoa</taxon>
        <taxon>Mollusca</taxon>
        <taxon>Bivalvia</taxon>
        <taxon>Autobranchia</taxon>
        <taxon>Pteriomorphia</taxon>
        <taxon>Pectinida</taxon>
        <taxon>Pectinoidea</taxon>
        <taxon>Pectinidae</taxon>
        <taxon>Mizuhopecten</taxon>
    </lineage>
</organism>
<name>A0A210QVI2_MIZYE</name>
<evidence type="ECO:0000313" key="10">
    <source>
        <dbReference type="Proteomes" id="UP000242188"/>
    </source>
</evidence>
<evidence type="ECO:0000256" key="3">
    <source>
        <dbReference type="ARBA" id="ARBA00022692"/>
    </source>
</evidence>
<dbReference type="Proteomes" id="UP000242188">
    <property type="component" value="Unassembled WGS sequence"/>
</dbReference>
<evidence type="ECO:0000256" key="5">
    <source>
        <dbReference type="ARBA" id="ARBA00023136"/>
    </source>
</evidence>
<dbReference type="Gene3D" id="2.60.370.10">
    <property type="entry name" value="Ctag/Cox11"/>
    <property type="match status" value="1"/>
</dbReference>
<comment type="subcellular location">
    <subcellularLocation>
        <location evidence="2">Mitochondrion inner membrane</location>
        <topology evidence="2">Single-pass membrane protein</topology>
        <orientation evidence="2">Intermembrane side</orientation>
    </subcellularLocation>
</comment>
<dbReference type="Pfam" id="PF04442">
    <property type="entry name" value="CtaG_Cox11"/>
    <property type="match status" value="1"/>
</dbReference>
<evidence type="ECO:0000256" key="8">
    <source>
        <dbReference type="SAM" id="Phobius"/>
    </source>
</evidence>
<dbReference type="STRING" id="6573.A0A210QVI2"/>
<dbReference type="InterPro" id="IPR007533">
    <property type="entry name" value="Cyt_c_oxidase_assmbl_CtaG"/>
</dbReference>
<keyword evidence="4 8" id="KW-1133">Transmembrane helix</keyword>
<dbReference type="NCBIfam" id="NF003465">
    <property type="entry name" value="PRK05089.1"/>
    <property type="match status" value="1"/>
</dbReference>
<evidence type="ECO:0000256" key="2">
    <source>
        <dbReference type="ARBA" id="ARBA00004243"/>
    </source>
</evidence>
<feature type="transmembrane region" description="Helical" evidence="8">
    <location>
        <begin position="15"/>
        <end position="37"/>
    </location>
</feature>
<dbReference type="FunFam" id="2.60.370.10:FF:000001">
    <property type="entry name" value="COX11 cytochrome c oxidase assembly homolog"/>
    <property type="match status" value="1"/>
</dbReference>
<reference evidence="9 10" key="1">
    <citation type="journal article" date="2017" name="Nat. Ecol. Evol.">
        <title>Scallop genome provides insights into evolution of bilaterian karyotype and development.</title>
        <authorList>
            <person name="Wang S."/>
            <person name="Zhang J."/>
            <person name="Jiao W."/>
            <person name="Li J."/>
            <person name="Xun X."/>
            <person name="Sun Y."/>
            <person name="Guo X."/>
            <person name="Huan P."/>
            <person name="Dong B."/>
            <person name="Zhang L."/>
            <person name="Hu X."/>
            <person name="Sun X."/>
            <person name="Wang J."/>
            <person name="Zhao C."/>
            <person name="Wang Y."/>
            <person name="Wang D."/>
            <person name="Huang X."/>
            <person name="Wang R."/>
            <person name="Lv J."/>
            <person name="Li Y."/>
            <person name="Zhang Z."/>
            <person name="Liu B."/>
            <person name="Lu W."/>
            <person name="Hui Y."/>
            <person name="Liang J."/>
            <person name="Zhou Z."/>
            <person name="Hou R."/>
            <person name="Li X."/>
            <person name="Liu Y."/>
            <person name="Li H."/>
            <person name="Ning X."/>
            <person name="Lin Y."/>
            <person name="Zhao L."/>
            <person name="Xing Q."/>
            <person name="Dou J."/>
            <person name="Li Y."/>
            <person name="Mao J."/>
            <person name="Guo H."/>
            <person name="Dou H."/>
            <person name="Li T."/>
            <person name="Mu C."/>
            <person name="Jiang W."/>
            <person name="Fu Q."/>
            <person name="Fu X."/>
            <person name="Miao Y."/>
            <person name="Liu J."/>
            <person name="Yu Q."/>
            <person name="Li R."/>
            <person name="Liao H."/>
            <person name="Li X."/>
            <person name="Kong Y."/>
            <person name="Jiang Z."/>
            <person name="Chourrout D."/>
            <person name="Li R."/>
            <person name="Bao Z."/>
        </authorList>
    </citation>
    <scope>NUCLEOTIDE SEQUENCE [LARGE SCALE GENOMIC DNA]</scope>
    <source>
        <strain evidence="9 10">PY_sf001</strain>
    </source>
</reference>
<dbReference type="PANTHER" id="PTHR21320">
    <property type="entry name" value="CYTOCHROME C OXIDASE ASSEMBLY PROTEIN COX11-RELATED"/>
    <property type="match status" value="1"/>
</dbReference>
<evidence type="ECO:0000313" key="9">
    <source>
        <dbReference type="EMBL" id="OWF52747.1"/>
    </source>
</evidence>
<proteinExistence type="predicted"/>
<protein>
    <recommendedName>
        <fullName evidence="7">Cytochrome c oxidase assembly protein COX11, mitochondrial</fullName>
    </recommendedName>
</protein>
<dbReference type="EMBL" id="NEDP02001668">
    <property type="protein sequence ID" value="OWF52747.1"/>
    <property type="molecule type" value="Genomic_DNA"/>
</dbReference>
<accession>A0A210QVI2</accession>
<evidence type="ECO:0000256" key="1">
    <source>
        <dbReference type="ARBA" id="ARBA00004007"/>
    </source>
</evidence>
<comment type="subunit">
    <text evidence="6">Interacts with CNNM4/ACDP4. Interacts with RANBP2.</text>
</comment>
<dbReference type="GO" id="GO:0005743">
    <property type="term" value="C:mitochondrial inner membrane"/>
    <property type="evidence" value="ECO:0007669"/>
    <property type="project" value="UniProtKB-SubCell"/>
</dbReference>
<dbReference type="AlphaFoldDB" id="A0A210QVI2"/>
<comment type="caution">
    <text evidence="9">The sequence shown here is derived from an EMBL/GenBank/DDBJ whole genome shotgun (WGS) entry which is preliminary data.</text>
</comment>
<dbReference type="OrthoDB" id="1704689at2759"/>
<keyword evidence="10" id="KW-1185">Reference proteome</keyword>
<dbReference type="GO" id="GO:0005507">
    <property type="term" value="F:copper ion binding"/>
    <property type="evidence" value="ECO:0007669"/>
    <property type="project" value="InterPro"/>
</dbReference>
<sequence length="221" mass="25150">MNSKERLQAQKRKHITLYLMSMSLFMLGMGFAAVPLYRIFCQATGIGGKAVRGHDVDKVEELSKVEDQVIKVMFTADKNSSLRWKFTPQQSFVNVALGETALAFYTAENPTDEPIVGVSTYTVNPIEAGLYFNKIQCFCFEEQLLKPHEKVDLPVFFYIDPEFQDNPFLADCDNAEGKAFKNFIGGLRYGNEFYYRVYDLAVTALCPCCGARESHVRSRYH</sequence>
<dbReference type="PANTHER" id="PTHR21320:SF3">
    <property type="entry name" value="CYTOCHROME C OXIDASE ASSEMBLY PROTEIN COX11, MITOCHONDRIAL-RELATED"/>
    <property type="match status" value="1"/>
</dbReference>
<evidence type="ECO:0000256" key="7">
    <source>
        <dbReference type="ARBA" id="ARBA00068998"/>
    </source>
</evidence>
<comment type="function">
    <text evidence="1">Exerts its effect at some terminal stage of cytochrome c oxidase synthesis, probably by being involved in the insertion of the copper B into subunit I.</text>
</comment>
<gene>
    <name evidence="9" type="ORF">KP79_PYT06329</name>
</gene>
<evidence type="ECO:0000256" key="4">
    <source>
        <dbReference type="ARBA" id="ARBA00022989"/>
    </source>
</evidence>
<keyword evidence="3 8" id="KW-0812">Transmembrane</keyword>